<protein>
    <submittedName>
        <fullName evidence="1">Uncharacterized protein</fullName>
    </submittedName>
</protein>
<name>A0A8H4VJT6_9AGAR</name>
<sequence>METTVGNAVTAHDIDFVFFTTSDETNRSWEEGLDDGADELNVKLSIPPANTPRYFMSSDNAQAETDRIVGGALTKLQMGIKQ</sequence>
<evidence type="ECO:0000313" key="2">
    <source>
        <dbReference type="Proteomes" id="UP000521872"/>
    </source>
</evidence>
<reference evidence="1 2" key="1">
    <citation type="submission" date="2019-12" db="EMBL/GenBank/DDBJ databases">
        <authorList>
            <person name="Floudas D."/>
            <person name="Bentzer J."/>
            <person name="Ahren D."/>
            <person name="Johansson T."/>
            <person name="Persson P."/>
            <person name="Tunlid A."/>
        </authorList>
    </citation>
    <scope>NUCLEOTIDE SEQUENCE [LARGE SCALE GENOMIC DNA]</scope>
    <source>
        <strain evidence="1 2">CBS 102.39</strain>
    </source>
</reference>
<proteinExistence type="predicted"/>
<gene>
    <name evidence="1" type="ORF">D9613_004270</name>
</gene>
<dbReference type="EMBL" id="JAACJL010000057">
    <property type="protein sequence ID" value="KAF4612267.1"/>
    <property type="molecule type" value="Genomic_DNA"/>
</dbReference>
<evidence type="ECO:0000313" key="1">
    <source>
        <dbReference type="EMBL" id="KAF4612267.1"/>
    </source>
</evidence>
<accession>A0A8H4VJT6</accession>
<keyword evidence="2" id="KW-1185">Reference proteome</keyword>
<organism evidence="1 2">
    <name type="scientific">Agrocybe pediades</name>
    <dbReference type="NCBI Taxonomy" id="84607"/>
    <lineage>
        <taxon>Eukaryota</taxon>
        <taxon>Fungi</taxon>
        <taxon>Dikarya</taxon>
        <taxon>Basidiomycota</taxon>
        <taxon>Agaricomycotina</taxon>
        <taxon>Agaricomycetes</taxon>
        <taxon>Agaricomycetidae</taxon>
        <taxon>Agaricales</taxon>
        <taxon>Agaricineae</taxon>
        <taxon>Strophariaceae</taxon>
        <taxon>Agrocybe</taxon>
    </lineage>
</organism>
<dbReference type="AlphaFoldDB" id="A0A8H4VJT6"/>
<dbReference type="Proteomes" id="UP000521872">
    <property type="component" value="Unassembled WGS sequence"/>
</dbReference>
<comment type="caution">
    <text evidence="1">The sequence shown here is derived from an EMBL/GenBank/DDBJ whole genome shotgun (WGS) entry which is preliminary data.</text>
</comment>